<dbReference type="InterPro" id="IPR050091">
    <property type="entry name" value="PKS_NRPS_Biosynth_Enz"/>
</dbReference>
<dbReference type="GO" id="GO:0005737">
    <property type="term" value="C:cytoplasm"/>
    <property type="evidence" value="ECO:0007669"/>
    <property type="project" value="TreeGrafter"/>
</dbReference>
<dbReference type="SMART" id="SM00825">
    <property type="entry name" value="PKS_KS"/>
    <property type="match status" value="1"/>
</dbReference>
<dbReference type="InterPro" id="IPR020841">
    <property type="entry name" value="PKS_Beta-ketoAc_synthase_dom"/>
</dbReference>
<dbReference type="Gene3D" id="3.40.47.10">
    <property type="match status" value="1"/>
</dbReference>
<dbReference type="PROSITE" id="PS52004">
    <property type="entry name" value="KS3_2"/>
    <property type="match status" value="1"/>
</dbReference>
<dbReference type="Pfam" id="PF00109">
    <property type="entry name" value="ketoacyl-synt"/>
    <property type="match status" value="1"/>
</dbReference>
<evidence type="ECO:0000256" key="3">
    <source>
        <dbReference type="ARBA" id="ARBA00022679"/>
    </source>
</evidence>
<keyword evidence="3" id="KW-0808">Transferase</keyword>
<dbReference type="GO" id="GO:0004315">
    <property type="term" value="F:3-oxoacyl-[acyl-carrier-protein] synthase activity"/>
    <property type="evidence" value="ECO:0007669"/>
    <property type="project" value="InterPro"/>
</dbReference>
<sequence>MCLSGRVTMNSIIFTPVGISPSKLRGSNTGVWVGVSGSEAAEAFSNDPETLLGYSMTGCQRAMLANRLSYSFDFRGPSVAIDTACSSSLLAMEDGFHAVRNGQCITAIVAGVNVLLKPSTSLQFMRLGMLSQSGACRTFDADGKKFGQLVFFLLYKVSHSLSLSLSLCLSVSLSLCLSVSLSLCL</sequence>
<keyword evidence="6" id="KW-0560">Oxidoreductase</keyword>
<evidence type="ECO:0000256" key="1">
    <source>
        <dbReference type="ARBA" id="ARBA00022450"/>
    </source>
</evidence>
<evidence type="ECO:0000256" key="5">
    <source>
        <dbReference type="ARBA" id="ARBA00022857"/>
    </source>
</evidence>
<dbReference type="GO" id="GO:0016491">
    <property type="term" value="F:oxidoreductase activity"/>
    <property type="evidence" value="ECO:0007669"/>
    <property type="project" value="UniProtKB-KW"/>
</dbReference>
<evidence type="ECO:0000256" key="6">
    <source>
        <dbReference type="ARBA" id="ARBA00023002"/>
    </source>
</evidence>
<keyword evidence="4" id="KW-0276">Fatty acid metabolism</keyword>
<keyword evidence="12" id="KW-1185">Reference proteome</keyword>
<dbReference type="SUPFAM" id="SSF53901">
    <property type="entry name" value="Thiolase-like"/>
    <property type="match status" value="1"/>
</dbReference>
<reference evidence="11" key="1">
    <citation type="submission" date="2025-08" db="UniProtKB">
        <authorList>
            <consortium name="Ensembl"/>
        </authorList>
    </citation>
    <scope>IDENTIFICATION</scope>
</reference>
<evidence type="ECO:0000313" key="12">
    <source>
        <dbReference type="Proteomes" id="UP000694388"/>
    </source>
</evidence>
<keyword evidence="5" id="KW-0521">NADP</keyword>
<protein>
    <recommendedName>
        <fullName evidence="10">Ketosynthase family 3 (KS3) domain-containing protein</fullName>
    </recommendedName>
</protein>
<dbReference type="PROSITE" id="PS00606">
    <property type="entry name" value="KS3_1"/>
    <property type="match status" value="1"/>
</dbReference>
<dbReference type="Ensembl" id="ENSEBUT00000023896.1">
    <property type="protein sequence ID" value="ENSEBUP00000023320.1"/>
    <property type="gene ID" value="ENSEBUG00000014366.1"/>
</dbReference>
<dbReference type="CDD" id="cd00833">
    <property type="entry name" value="PKS"/>
    <property type="match status" value="1"/>
</dbReference>
<dbReference type="InterPro" id="IPR014030">
    <property type="entry name" value="Ketoacyl_synth_N"/>
</dbReference>
<dbReference type="GeneTree" id="ENSGT00940000157276"/>
<dbReference type="AlphaFoldDB" id="A0A8C4R0I7"/>
<dbReference type="GO" id="GO:0006633">
    <property type="term" value="P:fatty acid biosynthetic process"/>
    <property type="evidence" value="ECO:0007669"/>
    <property type="project" value="UniProtKB-KW"/>
</dbReference>
<keyword evidence="2" id="KW-0444">Lipid biosynthesis</keyword>
<evidence type="ECO:0000256" key="2">
    <source>
        <dbReference type="ARBA" id="ARBA00022516"/>
    </source>
</evidence>
<keyword evidence="1" id="KW-0596">Phosphopantetheine</keyword>
<evidence type="ECO:0000256" key="9">
    <source>
        <dbReference type="ARBA" id="ARBA00023268"/>
    </source>
</evidence>
<evidence type="ECO:0000256" key="7">
    <source>
        <dbReference type="ARBA" id="ARBA00023098"/>
    </source>
</evidence>
<keyword evidence="9" id="KW-0511">Multifunctional enzyme</keyword>
<dbReference type="InterPro" id="IPR016039">
    <property type="entry name" value="Thiolase-like"/>
</dbReference>
<keyword evidence="7" id="KW-0443">Lipid metabolism</keyword>
<dbReference type="InterPro" id="IPR018201">
    <property type="entry name" value="Ketoacyl_synth_AS"/>
</dbReference>
<evidence type="ECO:0000256" key="4">
    <source>
        <dbReference type="ARBA" id="ARBA00022832"/>
    </source>
</evidence>
<proteinExistence type="predicted"/>
<keyword evidence="8" id="KW-0275">Fatty acid biosynthesis</keyword>
<reference evidence="11" key="2">
    <citation type="submission" date="2025-09" db="UniProtKB">
        <authorList>
            <consortium name="Ensembl"/>
        </authorList>
    </citation>
    <scope>IDENTIFICATION</scope>
</reference>
<dbReference type="PANTHER" id="PTHR43775:SF7">
    <property type="entry name" value="FATTY ACID SYNTHASE"/>
    <property type="match status" value="1"/>
</dbReference>
<dbReference type="PANTHER" id="PTHR43775">
    <property type="entry name" value="FATTY ACID SYNTHASE"/>
    <property type="match status" value="1"/>
</dbReference>
<feature type="domain" description="Ketosynthase family 3 (KS3)" evidence="10">
    <location>
        <begin position="1"/>
        <end position="185"/>
    </location>
</feature>
<evidence type="ECO:0000256" key="8">
    <source>
        <dbReference type="ARBA" id="ARBA00023160"/>
    </source>
</evidence>
<accession>A0A8C4R0I7</accession>
<dbReference type="GO" id="GO:0004312">
    <property type="term" value="F:fatty acid synthase activity"/>
    <property type="evidence" value="ECO:0007669"/>
    <property type="project" value="TreeGrafter"/>
</dbReference>
<evidence type="ECO:0000313" key="11">
    <source>
        <dbReference type="Ensembl" id="ENSEBUP00000023320.1"/>
    </source>
</evidence>
<organism evidence="11 12">
    <name type="scientific">Eptatretus burgeri</name>
    <name type="common">Inshore hagfish</name>
    <dbReference type="NCBI Taxonomy" id="7764"/>
    <lineage>
        <taxon>Eukaryota</taxon>
        <taxon>Metazoa</taxon>
        <taxon>Chordata</taxon>
        <taxon>Craniata</taxon>
        <taxon>Vertebrata</taxon>
        <taxon>Cyclostomata</taxon>
        <taxon>Myxini</taxon>
        <taxon>Myxiniformes</taxon>
        <taxon>Myxinidae</taxon>
        <taxon>Eptatretinae</taxon>
        <taxon>Eptatretus</taxon>
    </lineage>
</organism>
<dbReference type="Proteomes" id="UP000694388">
    <property type="component" value="Unplaced"/>
</dbReference>
<name>A0A8C4R0I7_EPTBU</name>
<evidence type="ECO:0000259" key="10">
    <source>
        <dbReference type="PROSITE" id="PS52004"/>
    </source>
</evidence>